<dbReference type="PROSITE" id="PS51257">
    <property type="entry name" value="PROKAR_LIPOPROTEIN"/>
    <property type="match status" value="1"/>
</dbReference>
<evidence type="ECO:0000256" key="4">
    <source>
        <dbReference type="ARBA" id="ARBA00022723"/>
    </source>
</evidence>
<evidence type="ECO:0000256" key="8">
    <source>
        <dbReference type="ARBA" id="ARBA00029586"/>
    </source>
</evidence>
<feature type="signal peptide" evidence="10">
    <location>
        <begin position="1"/>
        <end position="19"/>
    </location>
</feature>
<keyword evidence="4" id="KW-0479">Metal-binding</keyword>
<keyword evidence="3" id="KW-0001">2Fe-2S</keyword>
<gene>
    <name evidence="12" type="ORF">ACFSJG_04080</name>
</gene>
<keyword evidence="5" id="KW-0408">Iron</keyword>
<evidence type="ECO:0000256" key="1">
    <source>
        <dbReference type="ARBA" id="ARBA00002494"/>
    </source>
</evidence>
<dbReference type="Pfam" id="PF00355">
    <property type="entry name" value="Rieske"/>
    <property type="match status" value="1"/>
</dbReference>
<sequence length="128" mass="12829">MSRRAFVAGACAVGCLAVAGCAGGGEPESEQTGPVQIPVGDVPVGGGVILRPGRVVVTQPEPGVFQAFSAVCTHQSCLVSAVNQSRIVCRCHGSQFAIEDGAVLVGPAQEPLPSRTVAVSGDMLTIGT</sequence>
<comment type="function">
    <text evidence="1">Iron-sulfur subunit of the cytochrome bc1 complex, an essential component of the respiratory electron transport chain required for ATP synthesis. The bc1 complex catalyzes the oxidation of menaquinol and the reduction of cytochrome c in the respiratory chain. The bc1 complex operates through a Q-cycle mechanism that couples electron transfer to generation of the proton gradient that drives ATP synthesis.</text>
</comment>
<evidence type="ECO:0000259" key="11">
    <source>
        <dbReference type="PROSITE" id="PS51296"/>
    </source>
</evidence>
<keyword evidence="6" id="KW-0411">Iron-sulfur</keyword>
<name>A0ABW4P1V0_9NOCA</name>
<evidence type="ECO:0000256" key="5">
    <source>
        <dbReference type="ARBA" id="ARBA00023004"/>
    </source>
</evidence>
<organism evidence="12 13">
    <name type="scientific">Rhodococcus gannanensis</name>
    <dbReference type="NCBI Taxonomy" id="1960308"/>
    <lineage>
        <taxon>Bacteria</taxon>
        <taxon>Bacillati</taxon>
        <taxon>Actinomycetota</taxon>
        <taxon>Actinomycetes</taxon>
        <taxon>Mycobacteriales</taxon>
        <taxon>Nocardiaceae</taxon>
        <taxon>Rhodococcus</taxon>
    </lineage>
</organism>
<keyword evidence="10" id="KW-0732">Signal</keyword>
<keyword evidence="7" id="KW-1015">Disulfide bond</keyword>
<dbReference type="PROSITE" id="PS51296">
    <property type="entry name" value="RIESKE"/>
    <property type="match status" value="1"/>
</dbReference>
<dbReference type="InterPro" id="IPR014349">
    <property type="entry name" value="Rieske_Fe-S_prot"/>
</dbReference>
<comment type="cofactor">
    <cofactor evidence="9">
        <name>[2Fe-2S] cluster</name>
        <dbReference type="ChEBI" id="CHEBI:190135"/>
    </cofactor>
</comment>
<dbReference type="PRINTS" id="PR00162">
    <property type="entry name" value="RIESKE"/>
</dbReference>
<accession>A0ABW4P1V0</accession>
<evidence type="ECO:0000256" key="10">
    <source>
        <dbReference type="SAM" id="SignalP"/>
    </source>
</evidence>
<reference evidence="13" key="1">
    <citation type="journal article" date="2019" name="Int. J. Syst. Evol. Microbiol.">
        <title>The Global Catalogue of Microorganisms (GCM) 10K type strain sequencing project: providing services to taxonomists for standard genome sequencing and annotation.</title>
        <authorList>
            <consortium name="The Broad Institute Genomics Platform"/>
            <consortium name="The Broad Institute Genome Sequencing Center for Infectious Disease"/>
            <person name="Wu L."/>
            <person name="Ma J."/>
        </authorList>
    </citation>
    <scope>NUCLEOTIDE SEQUENCE [LARGE SCALE GENOMIC DNA]</scope>
    <source>
        <strain evidence="13">DT72</strain>
    </source>
</reference>
<dbReference type="CDD" id="cd03467">
    <property type="entry name" value="Rieske"/>
    <property type="match status" value="1"/>
</dbReference>
<comment type="caution">
    <text evidence="12">The sequence shown here is derived from an EMBL/GenBank/DDBJ whole genome shotgun (WGS) entry which is preliminary data.</text>
</comment>
<proteinExistence type="predicted"/>
<dbReference type="Gene3D" id="2.102.10.10">
    <property type="entry name" value="Rieske [2Fe-2S] iron-sulphur domain"/>
    <property type="match status" value="1"/>
</dbReference>
<dbReference type="InterPro" id="IPR005805">
    <property type="entry name" value="Rieske_Fe-S_prot_C"/>
</dbReference>
<protein>
    <recommendedName>
        <fullName evidence="2">Cytochrome bc1 complex Rieske iron-sulfur subunit</fullName>
    </recommendedName>
    <alternativeName>
        <fullName evidence="8">Cytochrome bc1 reductase complex subunit QcrA</fullName>
    </alternativeName>
</protein>
<dbReference type="PANTHER" id="PTHR10134">
    <property type="entry name" value="CYTOCHROME B-C1 COMPLEX SUBUNIT RIESKE, MITOCHONDRIAL"/>
    <property type="match status" value="1"/>
</dbReference>
<feature type="chain" id="PRO_5046282542" description="Cytochrome bc1 complex Rieske iron-sulfur subunit" evidence="10">
    <location>
        <begin position="20"/>
        <end position="128"/>
    </location>
</feature>
<dbReference type="SUPFAM" id="SSF50022">
    <property type="entry name" value="ISP domain"/>
    <property type="match status" value="1"/>
</dbReference>
<evidence type="ECO:0000256" key="3">
    <source>
        <dbReference type="ARBA" id="ARBA00022714"/>
    </source>
</evidence>
<dbReference type="InterPro" id="IPR017941">
    <property type="entry name" value="Rieske_2Fe-2S"/>
</dbReference>
<evidence type="ECO:0000256" key="2">
    <source>
        <dbReference type="ARBA" id="ARBA00015816"/>
    </source>
</evidence>
<evidence type="ECO:0000313" key="13">
    <source>
        <dbReference type="Proteomes" id="UP001597286"/>
    </source>
</evidence>
<feature type="domain" description="Rieske" evidence="11">
    <location>
        <begin position="34"/>
        <end position="126"/>
    </location>
</feature>
<dbReference type="RefSeq" id="WP_378483929.1">
    <property type="nucleotide sequence ID" value="NZ_JBHUFB010000007.1"/>
</dbReference>
<dbReference type="EMBL" id="JBHUFB010000007">
    <property type="protein sequence ID" value="MFD1811380.1"/>
    <property type="molecule type" value="Genomic_DNA"/>
</dbReference>
<keyword evidence="13" id="KW-1185">Reference proteome</keyword>
<evidence type="ECO:0000313" key="12">
    <source>
        <dbReference type="EMBL" id="MFD1811380.1"/>
    </source>
</evidence>
<evidence type="ECO:0000256" key="6">
    <source>
        <dbReference type="ARBA" id="ARBA00023014"/>
    </source>
</evidence>
<evidence type="ECO:0000256" key="9">
    <source>
        <dbReference type="ARBA" id="ARBA00034078"/>
    </source>
</evidence>
<evidence type="ECO:0000256" key="7">
    <source>
        <dbReference type="ARBA" id="ARBA00023157"/>
    </source>
</evidence>
<dbReference type="Proteomes" id="UP001597286">
    <property type="component" value="Unassembled WGS sequence"/>
</dbReference>
<dbReference type="InterPro" id="IPR036922">
    <property type="entry name" value="Rieske_2Fe-2S_sf"/>
</dbReference>